<evidence type="ECO:0000313" key="2">
    <source>
        <dbReference type="Proteomes" id="UP001558850"/>
    </source>
</evidence>
<protein>
    <submittedName>
        <fullName evidence="1">LysR family transcriptional regulator</fullName>
    </submittedName>
</protein>
<gene>
    <name evidence="1" type="ORF">AB4Y32_17940</name>
</gene>
<accession>A0ACC6U202</accession>
<keyword evidence="2" id="KW-1185">Reference proteome</keyword>
<proteinExistence type="predicted"/>
<comment type="caution">
    <text evidence="1">The sequence shown here is derived from an EMBL/GenBank/DDBJ whole genome shotgun (WGS) entry which is preliminary data.</text>
</comment>
<dbReference type="EMBL" id="JBFRCH010000008">
    <property type="protein sequence ID" value="MEX3933660.1"/>
    <property type="molecule type" value="Genomic_DNA"/>
</dbReference>
<reference evidence="1" key="1">
    <citation type="submission" date="2024-07" db="EMBL/GenBank/DDBJ databases">
        <title>A survey of Mimosa microsymbionts across Brazilian biomes reveals a high diversity of Paraburkholderia nodulating endemic species, but also that Cupriavidus is common as a symbiont of widespread species.</title>
        <authorList>
            <person name="Rouws L."/>
            <person name="Barauna A."/>
            <person name="Beukes C."/>
            <person name="Rouws J.R.C."/>
            <person name="De Faria S.M."/>
            <person name="Gross E."/>
            <person name="Bueno Dos Reis Junior F."/>
            <person name="Simon M.F."/>
            <person name="Maluk M."/>
            <person name="Odee D.W."/>
            <person name="Kenicer G."/>
            <person name="Young J.P.W."/>
            <person name="Reis V.M."/>
            <person name="Zilli J."/>
            <person name="James E.K."/>
        </authorList>
    </citation>
    <scope>NUCLEOTIDE SEQUENCE</scope>
    <source>
        <strain evidence="1">EG181B</strain>
    </source>
</reference>
<evidence type="ECO:0000313" key="1">
    <source>
        <dbReference type="EMBL" id="MEX3933660.1"/>
    </source>
</evidence>
<dbReference type="Proteomes" id="UP001558850">
    <property type="component" value="Unassembled WGS sequence"/>
</dbReference>
<name>A0ACC6U202_9BURK</name>
<sequence>MTLKNLHRRLDLTTLQLFIAVYEEGTLTRAAEREAIAVSAASKRLLELEQAVGATLFQRNARGMTLTPAGETLLHHARRVMRGIENIGIELAGHASGVRGYVRMMANLSAIVEFLPEDLRAFLAVNDRVKIDLEERPSGGVVEAVADSLADLGICSGEADARGLEATHYRHDALCVVMRDDHPLAERTSVAFAETLDSDHVGLHSASSINARTHMAARQAGKPLRLRIHVPGFDAVCRMIQAGMGVGVLPINVYRIMGRPLGLVSVALEDDWAERDLIIVTRNAARLSPVAKLLFDHLRSVEALSSKP</sequence>
<organism evidence="1 2">
    <name type="scientific">Paraburkholderia phymatum</name>
    <dbReference type="NCBI Taxonomy" id="148447"/>
    <lineage>
        <taxon>Bacteria</taxon>
        <taxon>Pseudomonadati</taxon>
        <taxon>Pseudomonadota</taxon>
        <taxon>Betaproteobacteria</taxon>
        <taxon>Burkholderiales</taxon>
        <taxon>Burkholderiaceae</taxon>
        <taxon>Paraburkholderia</taxon>
    </lineage>
</organism>